<name>A0ACC0C690_CATRO</name>
<accession>A0ACC0C690</accession>
<comment type="caution">
    <text evidence="1">The sequence shown here is derived from an EMBL/GenBank/DDBJ whole genome shotgun (WGS) entry which is preliminary data.</text>
</comment>
<dbReference type="EMBL" id="CM044701">
    <property type="protein sequence ID" value="KAI5680409.1"/>
    <property type="molecule type" value="Genomic_DNA"/>
</dbReference>
<evidence type="ECO:0000313" key="1">
    <source>
        <dbReference type="EMBL" id="KAI5680409.1"/>
    </source>
</evidence>
<organism evidence="1 2">
    <name type="scientific">Catharanthus roseus</name>
    <name type="common">Madagascar periwinkle</name>
    <name type="synonym">Vinca rosea</name>
    <dbReference type="NCBI Taxonomy" id="4058"/>
    <lineage>
        <taxon>Eukaryota</taxon>
        <taxon>Viridiplantae</taxon>
        <taxon>Streptophyta</taxon>
        <taxon>Embryophyta</taxon>
        <taxon>Tracheophyta</taxon>
        <taxon>Spermatophyta</taxon>
        <taxon>Magnoliopsida</taxon>
        <taxon>eudicotyledons</taxon>
        <taxon>Gunneridae</taxon>
        <taxon>Pentapetalae</taxon>
        <taxon>asterids</taxon>
        <taxon>lamiids</taxon>
        <taxon>Gentianales</taxon>
        <taxon>Apocynaceae</taxon>
        <taxon>Rauvolfioideae</taxon>
        <taxon>Vinceae</taxon>
        <taxon>Catharanthinae</taxon>
        <taxon>Catharanthus</taxon>
    </lineage>
</organism>
<proteinExistence type="predicted"/>
<sequence length="495" mass="53978">MRFMRHFHNNLNPIRNIFVSRISLQSNNNFSPLIGALSSDHSILNSENPNFRIWKRWHIGHSHDHSHHHDLRSGKEGEKIFRLGLAADIGLAAGKAFTGYLSGSTAIIADAAHSISDVVLSGVALLSFKAGRVPKDKEHPYGHGKFETLGALGISGVLLATGGGIAWHAIDVLVGLWTAAPEMVNQLAHEHMNGHSHGIDMDHPVLALSMTIVSIGIKEGLYWITKRAGERVGSGLMKANAWHHRADAVSSVVALVGVGGSILGLRFVDPLAGLLVSGMIIKAGLDTGYQSVLELVDAAIPSQHMEPYRQTILQVEGVKGCNHLRGRRAGSFLYLDVNVEVDPFSSVSAAHDIGENVRHEIQQSHPEIAEVFVHIEPSTSQISSGHDQMNSDQHAEVTVSSECTDIEDVVSNVLSSEFSEKMDIERITRHVLQGQIFLQIEVSMPQNILIRDAIEVSREAEKRIMEVVPENVRVSMQLCLGQGIPHLNNGIGQRP</sequence>
<reference evidence="2" key="1">
    <citation type="journal article" date="2023" name="Nat. Plants">
        <title>Single-cell RNA sequencing provides a high-resolution roadmap for understanding the multicellular compartmentation of specialized metabolism.</title>
        <authorList>
            <person name="Sun S."/>
            <person name="Shen X."/>
            <person name="Li Y."/>
            <person name="Li Y."/>
            <person name="Wang S."/>
            <person name="Li R."/>
            <person name="Zhang H."/>
            <person name="Shen G."/>
            <person name="Guo B."/>
            <person name="Wei J."/>
            <person name="Xu J."/>
            <person name="St-Pierre B."/>
            <person name="Chen S."/>
            <person name="Sun C."/>
        </authorList>
    </citation>
    <scope>NUCLEOTIDE SEQUENCE [LARGE SCALE GENOMIC DNA]</scope>
</reference>
<protein>
    <submittedName>
        <fullName evidence="1">Uncharacterized protein</fullName>
    </submittedName>
</protein>
<evidence type="ECO:0000313" key="2">
    <source>
        <dbReference type="Proteomes" id="UP001060085"/>
    </source>
</evidence>
<keyword evidence="2" id="KW-1185">Reference proteome</keyword>
<dbReference type="Proteomes" id="UP001060085">
    <property type="component" value="Linkage Group LG01"/>
</dbReference>
<gene>
    <name evidence="1" type="ORF">M9H77_01636</name>
</gene>